<proteinExistence type="predicted"/>
<dbReference type="RefSeq" id="WP_126638616.1">
    <property type="nucleotide sequence ID" value="NZ_BIFH01000021.1"/>
</dbReference>
<keyword evidence="3" id="KW-0732">Signal</keyword>
<feature type="region of interest" description="Disordered" evidence="1">
    <location>
        <begin position="29"/>
        <end position="97"/>
    </location>
</feature>
<comment type="caution">
    <text evidence="4">The sequence shown here is derived from an EMBL/GenBank/DDBJ whole genome shotgun (WGS) entry which is preliminary data.</text>
</comment>
<evidence type="ECO:0000256" key="2">
    <source>
        <dbReference type="SAM" id="Phobius"/>
    </source>
</evidence>
<evidence type="ECO:0000256" key="3">
    <source>
        <dbReference type="SAM" id="SignalP"/>
    </source>
</evidence>
<evidence type="ECO:0000313" key="4">
    <source>
        <dbReference type="EMBL" id="GCD96568.1"/>
    </source>
</evidence>
<keyword evidence="2" id="KW-1133">Transmembrane helix</keyword>
<dbReference type="EMBL" id="BIFH01000021">
    <property type="protein sequence ID" value="GCD96568.1"/>
    <property type="molecule type" value="Genomic_DNA"/>
</dbReference>
<evidence type="ECO:0000313" key="5">
    <source>
        <dbReference type="Proteomes" id="UP000286931"/>
    </source>
</evidence>
<accession>A0A401YPP6</accession>
<keyword evidence="2" id="KW-0812">Transmembrane</keyword>
<evidence type="ECO:0000256" key="1">
    <source>
        <dbReference type="SAM" id="MobiDB-lite"/>
    </source>
</evidence>
<keyword evidence="5" id="KW-1185">Reference proteome</keyword>
<protein>
    <submittedName>
        <fullName evidence="4">Uncharacterized protein</fullName>
    </submittedName>
</protein>
<gene>
    <name evidence="4" type="ORF">EHYA_04255</name>
</gene>
<reference evidence="4 5" key="1">
    <citation type="submission" date="2018-12" db="EMBL/GenBank/DDBJ databases">
        <title>Draft genome sequence of Embleya hyalina NBRC 13850T.</title>
        <authorList>
            <person name="Komaki H."/>
            <person name="Hosoyama A."/>
            <person name="Kimura A."/>
            <person name="Ichikawa N."/>
            <person name="Tamura T."/>
        </authorList>
    </citation>
    <scope>NUCLEOTIDE SEQUENCE [LARGE SCALE GENOMIC DNA]</scope>
    <source>
        <strain evidence="4 5">NBRC 13850</strain>
    </source>
</reference>
<name>A0A401YPP6_9ACTN</name>
<feature type="signal peptide" evidence="3">
    <location>
        <begin position="1"/>
        <end position="27"/>
    </location>
</feature>
<sequence length="134" mass="13260">MRRARALVAGSALGFAALTLAVPAAYADAPAPVKPDSGSSAPGNDGQEKSWSGEGKWTPDKGGESSQDKGGEGGSHEKSWKEHKSPHGGVHTGIGGSFLDDGAALGTGAALIAGGVGVGIYALRRRPAVSAARA</sequence>
<dbReference type="Proteomes" id="UP000286931">
    <property type="component" value="Unassembled WGS sequence"/>
</dbReference>
<feature type="chain" id="PRO_5019286960" evidence="3">
    <location>
        <begin position="28"/>
        <end position="134"/>
    </location>
</feature>
<keyword evidence="2" id="KW-0472">Membrane</keyword>
<feature type="compositionally biased region" description="Basic and acidic residues" evidence="1">
    <location>
        <begin position="57"/>
        <end position="85"/>
    </location>
</feature>
<feature type="transmembrane region" description="Helical" evidence="2">
    <location>
        <begin position="103"/>
        <end position="123"/>
    </location>
</feature>
<dbReference type="OrthoDB" id="10012211at2"/>
<dbReference type="AlphaFoldDB" id="A0A401YPP6"/>
<organism evidence="4 5">
    <name type="scientific">Embleya hyalina</name>
    <dbReference type="NCBI Taxonomy" id="516124"/>
    <lineage>
        <taxon>Bacteria</taxon>
        <taxon>Bacillati</taxon>
        <taxon>Actinomycetota</taxon>
        <taxon>Actinomycetes</taxon>
        <taxon>Kitasatosporales</taxon>
        <taxon>Streptomycetaceae</taxon>
        <taxon>Embleya</taxon>
    </lineage>
</organism>